<gene>
    <name evidence="1" type="ORF">ACOLOM_LOCUS12972</name>
</gene>
<keyword evidence="2" id="KW-1185">Reference proteome</keyword>
<proteinExistence type="predicted"/>
<organism evidence="1 2">
    <name type="scientific">Acaulospora colombiana</name>
    <dbReference type="NCBI Taxonomy" id="27376"/>
    <lineage>
        <taxon>Eukaryota</taxon>
        <taxon>Fungi</taxon>
        <taxon>Fungi incertae sedis</taxon>
        <taxon>Mucoromycota</taxon>
        <taxon>Glomeromycotina</taxon>
        <taxon>Glomeromycetes</taxon>
        <taxon>Diversisporales</taxon>
        <taxon>Acaulosporaceae</taxon>
        <taxon>Acaulospora</taxon>
    </lineage>
</organism>
<dbReference type="EMBL" id="CAJVPT010056065">
    <property type="protein sequence ID" value="CAG8756230.1"/>
    <property type="molecule type" value="Genomic_DNA"/>
</dbReference>
<evidence type="ECO:0000313" key="2">
    <source>
        <dbReference type="Proteomes" id="UP000789525"/>
    </source>
</evidence>
<dbReference type="Proteomes" id="UP000789525">
    <property type="component" value="Unassembled WGS sequence"/>
</dbReference>
<name>A0ACA9QLS5_9GLOM</name>
<reference evidence="1" key="1">
    <citation type="submission" date="2021-06" db="EMBL/GenBank/DDBJ databases">
        <authorList>
            <person name="Kallberg Y."/>
            <person name="Tangrot J."/>
            <person name="Rosling A."/>
        </authorList>
    </citation>
    <scope>NUCLEOTIDE SEQUENCE</scope>
    <source>
        <strain evidence="1">CL356</strain>
    </source>
</reference>
<feature type="non-terminal residue" evidence="1">
    <location>
        <position position="152"/>
    </location>
</feature>
<comment type="caution">
    <text evidence="1">The sequence shown here is derived from an EMBL/GenBank/DDBJ whole genome shotgun (WGS) entry which is preliminary data.</text>
</comment>
<evidence type="ECO:0000313" key="1">
    <source>
        <dbReference type="EMBL" id="CAG8756230.1"/>
    </source>
</evidence>
<accession>A0ACA9QLS5</accession>
<protein>
    <submittedName>
        <fullName evidence="1">10921_t:CDS:1</fullName>
    </submittedName>
</protein>
<sequence length="152" mass="16298">MTGVRGLSTDTPDLGEFSNRRLERASLNRREALRLSCDTSPSGRGDGDRGSSSTVESGKGLCSLSGPSARDKSAPVKVIDDATAQGRRRLLTLTNTTNDGTNHTTQSPGESHDCIGPTFVRWVLDVPNKVQVNAIPNNETKRTVLRPCFSAT</sequence>